<dbReference type="SUPFAM" id="SSF52540">
    <property type="entry name" value="P-loop containing nucleoside triphosphate hydrolases"/>
    <property type="match status" value="2"/>
</dbReference>
<feature type="domain" description="ABC transmembrane type-1" evidence="32">
    <location>
        <begin position="95"/>
        <end position="370"/>
    </location>
</feature>
<evidence type="ECO:0000256" key="6">
    <source>
        <dbReference type="ARBA" id="ARBA00012195"/>
    </source>
</evidence>
<feature type="domain" description="ABC transporter" evidence="31">
    <location>
        <begin position="439"/>
        <end position="662"/>
    </location>
</feature>
<evidence type="ECO:0000256" key="3">
    <source>
        <dbReference type="ARBA" id="ARBA00004477"/>
    </source>
</evidence>
<dbReference type="PROSITE" id="PS50929">
    <property type="entry name" value="ABC_TM1F"/>
    <property type="match status" value="2"/>
</dbReference>
<dbReference type="InterPro" id="IPR027417">
    <property type="entry name" value="P-loop_NTPase"/>
</dbReference>
<dbReference type="InterPro" id="IPR050173">
    <property type="entry name" value="ABC_transporter_C-like"/>
</dbReference>
<dbReference type="GO" id="GO:0016887">
    <property type="term" value="F:ATP hydrolysis activity"/>
    <property type="evidence" value="ECO:0007669"/>
    <property type="project" value="InterPro"/>
</dbReference>
<keyword evidence="21" id="KW-0413">Isomerase</keyword>
<feature type="transmembrane region" description="Helical" evidence="30">
    <location>
        <begin position="81"/>
        <end position="102"/>
    </location>
</feature>
<keyword evidence="9" id="KW-0597">Phosphoprotein</keyword>
<name>A0A6G0YQ85_APHCR</name>
<keyword evidence="20" id="KW-0868">Chloride</keyword>
<evidence type="ECO:0000256" key="7">
    <source>
        <dbReference type="ARBA" id="ARBA00016668"/>
    </source>
</evidence>
<evidence type="ECO:0000256" key="9">
    <source>
        <dbReference type="ARBA" id="ARBA00022553"/>
    </source>
</evidence>
<gene>
    <name evidence="33" type="ORF">FWK35_00005824</name>
</gene>
<dbReference type="PROSITE" id="PS50893">
    <property type="entry name" value="ABC_TRANSPORTER_2"/>
    <property type="match status" value="2"/>
</dbReference>
<keyword evidence="11" id="KW-0547">Nucleotide-binding</keyword>
<evidence type="ECO:0000259" key="31">
    <source>
        <dbReference type="PROSITE" id="PS50893"/>
    </source>
</evidence>
<proteinExistence type="inferred from homology"/>
<feature type="domain" description="ABC transporter" evidence="31">
    <location>
        <begin position="1056"/>
        <end position="1292"/>
    </location>
</feature>
<dbReference type="Gene3D" id="1.20.1560.10">
    <property type="entry name" value="ABC transporter type 1, transmembrane domain"/>
    <property type="match status" value="2"/>
</dbReference>
<feature type="domain" description="ABC transmembrane type-1" evidence="32">
    <location>
        <begin position="780"/>
        <end position="1018"/>
    </location>
</feature>
<evidence type="ECO:0000256" key="11">
    <source>
        <dbReference type="ARBA" id="ARBA00022741"/>
    </source>
</evidence>
<dbReference type="Proteomes" id="UP000478052">
    <property type="component" value="Unassembled WGS sequence"/>
</dbReference>
<protein>
    <recommendedName>
        <fullName evidence="7">Cystic fibrosis transmembrane conductance regulator</fullName>
        <ecNumber evidence="6">5.6.1.6</ecNumber>
    </recommendedName>
    <alternativeName>
        <fullName evidence="24">ATP-binding cassette sub-family C member 7</fullName>
    </alternativeName>
    <alternativeName>
        <fullName evidence="25">Channel conductance-controlling ATPase</fullName>
    </alternativeName>
    <alternativeName>
        <fullName evidence="26">cAMP-dependent chloride channel</fullName>
    </alternativeName>
</protein>
<evidence type="ECO:0000256" key="25">
    <source>
        <dbReference type="ARBA" id="ARBA00031358"/>
    </source>
</evidence>
<comment type="subcellular location">
    <subcellularLocation>
        <location evidence="2">Apical cell membrane</location>
        <topology evidence="2">Multi-pass membrane protein</topology>
    </subcellularLocation>
    <subcellularLocation>
        <location evidence="4">Early endosome membrane</location>
        <topology evidence="4">Multi-pass membrane protein</topology>
    </subcellularLocation>
    <subcellularLocation>
        <location evidence="3">Endoplasmic reticulum membrane</location>
        <topology evidence="3">Multi-pass membrane protein</topology>
    </subcellularLocation>
    <subcellularLocation>
        <location evidence="1">Recycling endosome membrane</location>
        <topology evidence="1">Multi-pass membrane protein</topology>
    </subcellularLocation>
</comment>
<accession>A0A6G0YQ85</accession>
<dbReference type="SMART" id="SM00382">
    <property type="entry name" value="AAA"/>
    <property type="match status" value="2"/>
</dbReference>
<dbReference type="SUPFAM" id="SSF90123">
    <property type="entry name" value="ABC transporter transmembrane region"/>
    <property type="match status" value="2"/>
</dbReference>
<dbReference type="PANTHER" id="PTHR24223">
    <property type="entry name" value="ATP-BINDING CASSETTE SUB-FAMILY C"/>
    <property type="match status" value="1"/>
</dbReference>
<keyword evidence="22" id="KW-0407">Ion channel</keyword>
<evidence type="ECO:0000256" key="16">
    <source>
        <dbReference type="ARBA" id="ARBA00023065"/>
    </source>
</evidence>
<evidence type="ECO:0000256" key="2">
    <source>
        <dbReference type="ARBA" id="ARBA00004424"/>
    </source>
</evidence>
<sequence>MDSNYKFQRSKHPRANANILEIITFGWMLDLFKISCKRDLEITDMYVPLNEHLSSTLGNDLEKKWILELALAKNGKRKPNLLKVLIISYGTKIMFCGLTLIISEILKMCQPILIGRLLAYFNTKGENKTDLEHAYIYAAWLTINMLIFIVLYHLTQIEMVHYGMKMRIACCSVIFRKATRLSNASLGETSVGRVINLLSNDVQRFDGALFYLHYLWLCPLHTIVITCLLWREIGVSSIFGVAILITFIPLQVWLGKKISEFRLKTAIRTDHRVHLMNEIIAGIQVIKMYTWEKPFEYLIQYARKMEIQQIRGSSYIRAVFLSLMVFHTRIALFFSILAYVVLGNYITAQKVFVVAAYYNILRVSLTIFFPHAITQIAELLMTIKRIENFLSYEEKNSEVVNLSKLENIPNNGSEKHIINSVSITTNNDNGTLQSNNLRINISNVTAKWIQDEIENSLRRINLTVKTGQLVAVIGPVGAGKSSLMQAILRELPLSEGKISVHGVISYASQEPWLFVGSIQKNILFGSPMDKHRYKKVIEVCALKSDFEQFSYGDKTIVGERGVTLSGGQRARINLARAIYKQADIYLLDDTLSAVDTHVGSHLFEKCIKGFLKEKTVILVTHQLQYLTSVDKIVVMENASILSEGTYEELQTSNLDFAKLLHSSEEMISVTDDTHARNKIDQNLIFDRRVSEASVTPSIDESKFHTDKLEPTEVVETRSSGNISHTVYLSYLFSGGRKVNMEEHVFCNVHHYIPYSSTSVAENELNTFEWWSISRQTCITVFATLTLIIIIIAAIRSVLFVSVHMKASMTLHNNMFNSLIKATIYFFNTNSSGRILNRFSKDMGTVDELVPITLIDCIHNGLMVLGILVVIGIVNVYMIIAAIVLIFVFYKVMICYLSLSRSIKRLDGTTRSPVFTHLNATLQGLTTIRAFKAEQILTREFDSHQDLHSSVWYLFITASRGFGLWLDIICLVYVSAVAFSFVAIGNDVFGGNVGLAISQAFALQGTLQWGLRQAAELENNMIAVERVLEYTNVTQEDAFESKVEKKQFPKWPSKGQIIFKKFYLRYSPDPADKVYVLNNLNINIESMQKIGIVGRTGAGKSSLISALFRLAFNEGKIIIDGIDIHELGLNELRSNLSIIPQKPVLFSGTMRKNLDPFNEYSDHVLWNALDEVELKNVIEDLPDTLNTKMYENGSNFSVGQRQLICLARAIVRNNKILILDEATANIDPKTDSLIQKTIRNKFRTCTVLTIAHRLNTVVDSDKVLVMDAGTMVEFDHPHNLLKNKEGFFYKMVEQTGPDTADLLHRLAAESYHSVTFKSFVNNKDNESMSRKNI</sequence>
<dbReference type="GO" id="GO:0005260">
    <property type="term" value="F:intracellularly ATP-gated chloride channel activity"/>
    <property type="evidence" value="ECO:0007669"/>
    <property type="project" value="UniProtKB-EC"/>
</dbReference>
<keyword evidence="14" id="KW-0067">ATP-binding</keyword>
<dbReference type="InterPro" id="IPR036640">
    <property type="entry name" value="ABC1_TM_sf"/>
</dbReference>
<dbReference type="GO" id="GO:0031901">
    <property type="term" value="C:early endosome membrane"/>
    <property type="evidence" value="ECO:0007669"/>
    <property type="project" value="UniProtKB-SubCell"/>
</dbReference>
<evidence type="ECO:0000256" key="26">
    <source>
        <dbReference type="ARBA" id="ARBA00033163"/>
    </source>
</evidence>
<dbReference type="FunFam" id="1.20.1560.10:FF:000026">
    <property type="entry name" value="Multidrug resistance-associated protein lethal(2)03659"/>
    <property type="match status" value="1"/>
</dbReference>
<evidence type="ECO:0000256" key="21">
    <source>
        <dbReference type="ARBA" id="ARBA00023235"/>
    </source>
</evidence>
<evidence type="ECO:0000256" key="15">
    <source>
        <dbReference type="ARBA" id="ARBA00022989"/>
    </source>
</evidence>
<evidence type="ECO:0000259" key="32">
    <source>
        <dbReference type="PROSITE" id="PS50929"/>
    </source>
</evidence>
<dbReference type="PANTHER" id="PTHR24223:SF448">
    <property type="entry name" value="FI20146P1-RELATED"/>
    <property type="match status" value="1"/>
</dbReference>
<feature type="transmembrane region" description="Helical" evidence="30">
    <location>
        <begin position="777"/>
        <end position="798"/>
    </location>
</feature>
<dbReference type="InterPro" id="IPR017871">
    <property type="entry name" value="ABC_transporter-like_CS"/>
</dbReference>
<dbReference type="GO" id="GO:0005524">
    <property type="term" value="F:ATP binding"/>
    <property type="evidence" value="ECO:0007669"/>
    <property type="project" value="UniProtKB-KW"/>
</dbReference>
<evidence type="ECO:0000256" key="5">
    <source>
        <dbReference type="ARBA" id="ARBA00009118"/>
    </source>
</evidence>
<dbReference type="InterPro" id="IPR009147">
    <property type="entry name" value="CFTR/ABCC7"/>
</dbReference>
<dbReference type="Pfam" id="PF00664">
    <property type="entry name" value="ABC_membrane"/>
    <property type="match status" value="2"/>
</dbReference>
<dbReference type="CDD" id="cd03250">
    <property type="entry name" value="ABCC_MRP_domain1"/>
    <property type="match status" value="1"/>
</dbReference>
<keyword evidence="18" id="KW-0869">Chloride channel</keyword>
<dbReference type="GO" id="GO:0016324">
    <property type="term" value="C:apical plasma membrane"/>
    <property type="evidence" value="ECO:0007669"/>
    <property type="project" value="UniProtKB-SubCell"/>
</dbReference>
<dbReference type="GO" id="GO:0140359">
    <property type="term" value="F:ABC-type transporter activity"/>
    <property type="evidence" value="ECO:0007669"/>
    <property type="project" value="InterPro"/>
</dbReference>
<dbReference type="GO" id="GO:0034707">
    <property type="term" value="C:chloride channel complex"/>
    <property type="evidence" value="ECO:0007669"/>
    <property type="project" value="UniProtKB-KW"/>
</dbReference>
<evidence type="ECO:0000256" key="27">
    <source>
        <dbReference type="ARBA" id="ARBA00034073"/>
    </source>
</evidence>
<evidence type="ECO:0000256" key="29">
    <source>
        <dbReference type="ARBA" id="ARBA00048778"/>
    </source>
</evidence>
<keyword evidence="17 30" id="KW-0472">Membrane</keyword>
<dbReference type="Gene3D" id="3.40.50.300">
    <property type="entry name" value="P-loop containing nucleotide triphosphate hydrolases"/>
    <property type="match status" value="2"/>
</dbReference>
<keyword evidence="34" id="KW-1185">Reference proteome</keyword>
<comment type="catalytic activity">
    <reaction evidence="27">
        <text>ATP + H2O + closed Cl(-) channel = ADP + phosphate + open Cl(-) channel.</text>
        <dbReference type="EC" id="5.6.1.6"/>
    </reaction>
</comment>
<feature type="transmembrane region" description="Helical" evidence="30">
    <location>
        <begin position="208"/>
        <end position="231"/>
    </location>
</feature>
<dbReference type="FunFam" id="1.20.1560.10:FF:000014">
    <property type="entry name" value="Multidrug resistance-associated protein member 4"/>
    <property type="match status" value="1"/>
</dbReference>
<evidence type="ECO:0000256" key="4">
    <source>
        <dbReference type="ARBA" id="ARBA00004520"/>
    </source>
</evidence>
<keyword evidence="12" id="KW-0967">Endosome</keyword>
<keyword evidence="16" id="KW-0406">Ion transport</keyword>
<evidence type="ECO:0000256" key="30">
    <source>
        <dbReference type="SAM" id="Phobius"/>
    </source>
</evidence>
<evidence type="ECO:0000313" key="33">
    <source>
        <dbReference type="EMBL" id="KAF0759729.1"/>
    </source>
</evidence>
<comment type="catalytic activity">
    <reaction evidence="23">
        <text>chloride(in) = chloride(out)</text>
        <dbReference type="Rhea" id="RHEA:29823"/>
        <dbReference type="ChEBI" id="CHEBI:17996"/>
    </reaction>
</comment>
<dbReference type="OrthoDB" id="6500128at2759"/>
<dbReference type="PRINTS" id="PR01851">
    <property type="entry name" value="CYSFIBREGLTR"/>
</dbReference>
<feature type="transmembrane region" description="Helical" evidence="30">
    <location>
        <begin position="315"/>
        <end position="340"/>
    </location>
</feature>
<evidence type="ECO:0000256" key="10">
    <source>
        <dbReference type="ARBA" id="ARBA00022692"/>
    </source>
</evidence>
<evidence type="ECO:0000256" key="22">
    <source>
        <dbReference type="ARBA" id="ARBA00023303"/>
    </source>
</evidence>
<evidence type="ECO:0000256" key="14">
    <source>
        <dbReference type="ARBA" id="ARBA00022840"/>
    </source>
</evidence>
<evidence type="ECO:0000256" key="28">
    <source>
        <dbReference type="ARBA" id="ARBA00044653"/>
    </source>
</evidence>
<dbReference type="CDD" id="cd03244">
    <property type="entry name" value="ABCC_MRP_domain2"/>
    <property type="match status" value="1"/>
</dbReference>
<keyword evidence="19" id="KW-0325">Glycoprotein</keyword>
<dbReference type="Pfam" id="PF00005">
    <property type="entry name" value="ABC_tran"/>
    <property type="match status" value="2"/>
</dbReference>
<evidence type="ECO:0000256" key="1">
    <source>
        <dbReference type="ARBA" id="ARBA00004195"/>
    </source>
</evidence>
<feature type="transmembrane region" description="Helical" evidence="30">
    <location>
        <begin position="876"/>
        <end position="898"/>
    </location>
</feature>
<feature type="transmembrane region" description="Helical" evidence="30">
    <location>
        <begin position="237"/>
        <end position="254"/>
    </location>
</feature>
<keyword evidence="10 30" id="KW-0812">Transmembrane</keyword>
<evidence type="ECO:0000256" key="23">
    <source>
        <dbReference type="ARBA" id="ARBA00024167"/>
    </source>
</evidence>
<comment type="catalytic activity">
    <reaction evidence="29">
        <text>ATP + H2O = ADP + phosphate + H(+)</text>
        <dbReference type="Rhea" id="RHEA:13065"/>
        <dbReference type="ChEBI" id="CHEBI:15377"/>
        <dbReference type="ChEBI" id="CHEBI:15378"/>
        <dbReference type="ChEBI" id="CHEBI:30616"/>
        <dbReference type="ChEBI" id="CHEBI:43474"/>
        <dbReference type="ChEBI" id="CHEBI:456216"/>
    </reaction>
    <physiologicalReaction direction="left-to-right" evidence="29">
        <dbReference type="Rhea" id="RHEA:13066"/>
    </physiologicalReaction>
</comment>
<dbReference type="GO" id="GO:0005789">
    <property type="term" value="C:endoplasmic reticulum membrane"/>
    <property type="evidence" value="ECO:0007669"/>
    <property type="project" value="UniProtKB-SubCell"/>
</dbReference>
<evidence type="ECO:0000256" key="19">
    <source>
        <dbReference type="ARBA" id="ARBA00023180"/>
    </source>
</evidence>
<dbReference type="InterPro" id="IPR003439">
    <property type="entry name" value="ABC_transporter-like_ATP-bd"/>
</dbReference>
<keyword evidence="13" id="KW-0256">Endoplasmic reticulum</keyword>
<evidence type="ECO:0000256" key="8">
    <source>
        <dbReference type="ARBA" id="ARBA00022448"/>
    </source>
</evidence>
<evidence type="ECO:0000256" key="24">
    <source>
        <dbReference type="ARBA" id="ARBA00029720"/>
    </source>
</evidence>
<feature type="transmembrane region" description="Helical" evidence="30">
    <location>
        <begin position="134"/>
        <end position="155"/>
    </location>
</feature>
<reference evidence="33 34" key="1">
    <citation type="submission" date="2019-08" db="EMBL/GenBank/DDBJ databases">
        <title>Whole genome of Aphis craccivora.</title>
        <authorList>
            <person name="Voronova N.V."/>
            <person name="Shulinski R.S."/>
            <person name="Bandarenka Y.V."/>
            <person name="Zhorov D.G."/>
            <person name="Warner D."/>
        </authorList>
    </citation>
    <scope>NUCLEOTIDE SEQUENCE [LARGE SCALE GENOMIC DNA]</scope>
    <source>
        <strain evidence="33">180601</strain>
        <tissue evidence="33">Whole Body</tissue>
    </source>
</reference>
<keyword evidence="8" id="KW-0813">Transport</keyword>
<dbReference type="GO" id="GO:0055038">
    <property type="term" value="C:recycling endosome membrane"/>
    <property type="evidence" value="ECO:0007669"/>
    <property type="project" value="UniProtKB-SubCell"/>
</dbReference>
<evidence type="ECO:0000313" key="34">
    <source>
        <dbReference type="Proteomes" id="UP000478052"/>
    </source>
</evidence>
<dbReference type="InterPro" id="IPR011527">
    <property type="entry name" value="ABC1_TM_dom"/>
</dbReference>
<keyword evidence="15 30" id="KW-1133">Transmembrane helix</keyword>
<dbReference type="EMBL" id="VUJU01002904">
    <property type="protein sequence ID" value="KAF0759729.1"/>
    <property type="molecule type" value="Genomic_DNA"/>
</dbReference>
<feature type="transmembrane region" description="Helical" evidence="30">
    <location>
        <begin position="360"/>
        <end position="381"/>
    </location>
</feature>
<dbReference type="EC" id="5.6.1.6" evidence="6"/>
<evidence type="ECO:0000256" key="12">
    <source>
        <dbReference type="ARBA" id="ARBA00022753"/>
    </source>
</evidence>
<evidence type="ECO:0000256" key="18">
    <source>
        <dbReference type="ARBA" id="ARBA00023173"/>
    </source>
</evidence>
<comment type="caution">
    <text evidence="33">The sequence shown here is derived from an EMBL/GenBank/DDBJ whole genome shotgun (WGS) entry which is preliminary data.</text>
</comment>
<dbReference type="InterPro" id="IPR003593">
    <property type="entry name" value="AAA+_ATPase"/>
</dbReference>
<evidence type="ECO:0000256" key="13">
    <source>
        <dbReference type="ARBA" id="ARBA00022824"/>
    </source>
</evidence>
<evidence type="ECO:0000256" key="20">
    <source>
        <dbReference type="ARBA" id="ARBA00023214"/>
    </source>
</evidence>
<comment type="catalytic activity">
    <reaction evidence="28">
        <text>hydrogencarbonate(in) = hydrogencarbonate(out)</text>
        <dbReference type="Rhea" id="RHEA:28695"/>
        <dbReference type="ChEBI" id="CHEBI:17544"/>
    </reaction>
</comment>
<organism evidence="33 34">
    <name type="scientific">Aphis craccivora</name>
    <name type="common">Cowpea aphid</name>
    <dbReference type="NCBI Taxonomy" id="307492"/>
    <lineage>
        <taxon>Eukaryota</taxon>
        <taxon>Metazoa</taxon>
        <taxon>Ecdysozoa</taxon>
        <taxon>Arthropoda</taxon>
        <taxon>Hexapoda</taxon>
        <taxon>Insecta</taxon>
        <taxon>Pterygota</taxon>
        <taxon>Neoptera</taxon>
        <taxon>Paraneoptera</taxon>
        <taxon>Hemiptera</taxon>
        <taxon>Sternorrhyncha</taxon>
        <taxon>Aphidomorpha</taxon>
        <taxon>Aphidoidea</taxon>
        <taxon>Aphididae</taxon>
        <taxon>Aphidini</taxon>
        <taxon>Aphis</taxon>
        <taxon>Aphis</taxon>
    </lineage>
</organism>
<dbReference type="FunFam" id="3.40.50.300:FF:000163">
    <property type="entry name" value="Multidrug resistance-associated protein member 4"/>
    <property type="match status" value="1"/>
</dbReference>
<dbReference type="PROSITE" id="PS00211">
    <property type="entry name" value="ABC_TRANSPORTER_1"/>
    <property type="match status" value="2"/>
</dbReference>
<comment type="similarity">
    <text evidence="5">Belongs to the ABC transporter superfamily. ABCC family. CFTR transporter (TC 3.A.1.202) subfamily.</text>
</comment>
<dbReference type="FunFam" id="3.40.50.300:FF:000482">
    <property type="entry name" value="Multidrug resistance-associated protein member 4"/>
    <property type="match status" value="1"/>
</dbReference>
<feature type="transmembrane region" description="Helical" evidence="30">
    <location>
        <begin position="963"/>
        <end position="983"/>
    </location>
</feature>
<evidence type="ECO:0000256" key="17">
    <source>
        <dbReference type="ARBA" id="ARBA00023136"/>
    </source>
</evidence>